<keyword evidence="10" id="KW-0594">Phospholipid biosynthesis</keyword>
<dbReference type="GO" id="GO:0005886">
    <property type="term" value="C:plasma membrane"/>
    <property type="evidence" value="ECO:0007669"/>
    <property type="project" value="UniProtKB-SubCell"/>
</dbReference>
<organism evidence="13">
    <name type="scientific">hydrothermal vent metagenome</name>
    <dbReference type="NCBI Taxonomy" id="652676"/>
    <lineage>
        <taxon>unclassified sequences</taxon>
        <taxon>metagenomes</taxon>
        <taxon>ecological metagenomes</taxon>
    </lineage>
</organism>
<feature type="transmembrane region" description="Helical" evidence="12">
    <location>
        <begin position="64"/>
        <end position="82"/>
    </location>
</feature>
<proteinExistence type="predicted"/>
<evidence type="ECO:0000256" key="12">
    <source>
        <dbReference type="SAM" id="Phobius"/>
    </source>
</evidence>
<dbReference type="AlphaFoldDB" id="A0A1W1E4R3"/>
<evidence type="ECO:0000256" key="9">
    <source>
        <dbReference type="ARBA" id="ARBA00023136"/>
    </source>
</evidence>
<evidence type="ECO:0000313" key="13">
    <source>
        <dbReference type="EMBL" id="SFV88940.1"/>
    </source>
</evidence>
<accession>A0A1W1E4R3</accession>
<evidence type="ECO:0000256" key="11">
    <source>
        <dbReference type="ARBA" id="ARBA00023264"/>
    </source>
</evidence>
<feature type="transmembrane region" description="Helical" evidence="12">
    <location>
        <begin position="6"/>
        <end position="26"/>
    </location>
</feature>
<keyword evidence="6 13" id="KW-0548">Nucleotidyltransferase</keyword>
<dbReference type="GO" id="GO:0016024">
    <property type="term" value="P:CDP-diacylglycerol biosynthetic process"/>
    <property type="evidence" value="ECO:0007669"/>
    <property type="project" value="TreeGrafter"/>
</dbReference>
<feature type="transmembrane region" description="Helical" evidence="12">
    <location>
        <begin position="173"/>
        <end position="192"/>
    </location>
</feature>
<keyword evidence="4 13" id="KW-0808">Transferase</keyword>
<keyword evidence="2" id="KW-1003">Cell membrane</keyword>
<evidence type="ECO:0000256" key="10">
    <source>
        <dbReference type="ARBA" id="ARBA00023209"/>
    </source>
</evidence>
<dbReference type="Pfam" id="PF01148">
    <property type="entry name" value="CTP_transf_1"/>
    <property type="match status" value="1"/>
</dbReference>
<protein>
    <submittedName>
        <fullName evidence="13">Phosphatidate cytidylyltransferase</fullName>
        <ecNumber evidence="13">2.7.7.41</ecNumber>
    </submittedName>
</protein>
<evidence type="ECO:0000256" key="8">
    <source>
        <dbReference type="ARBA" id="ARBA00023098"/>
    </source>
</evidence>
<feature type="transmembrane region" description="Helical" evidence="12">
    <location>
        <begin position="127"/>
        <end position="146"/>
    </location>
</feature>
<evidence type="ECO:0000256" key="6">
    <source>
        <dbReference type="ARBA" id="ARBA00022695"/>
    </source>
</evidence>
<feature type="transmembrane region" description="Helical" evidence="12">
    <location>
        <begin position="103"/>
        <end position="121"/>
    </location>
</feature>
<sequence length="194" mass="21357">MTLESYFIALGFISIAFWLKNLYLVINYPHKKPSNNTLNQAISLFLLIAPLVFLLILQALNKDIVLLLLFIVWGADSFAYFSGKTFGKHKLAPKLSGGKTVEGVIGGLLGVLIITGVWMLITDNLDWKFLILGLITGIFSVVGDLYESIYKREAGVKDSGNILPGHGGMFDRLDGVLAATPIFTTVLIFLQYSQ</sequence>
<reference evidence="13" key="1">
    <citation type="submission" date="2016-10" db="EMBL/GenBank/DDBJ databases">
        <authorList>
            <person name="de Groot N.N."/>
        </authorList>
    </citation>
    <scope>NUCLEOTIDE SEQUENCE</scope>
</reference>
<keyword evidence="7 12" id="KW-1133">Transmembrane helix</keyword>
<keyword evidence="5 12" id="KW-0812">Transmembrane</keyword>
<dbReference type="EC" id="2.7.7.41" evidence="13"/>
<gene>
    <name evidence="13" type="ORF">MNB_SUP05-SYMBIONT-7-587</name>
</gene>
<evidence type="ECO:0000256" key="1">
    <source>
        <dbReference type="ARBA" id="ARBA00004651"/>
    </source>
</evidence>
<feature type="transmembrane region" description="Helical" evidence="12">
    <location>
        <begin position="38"/>
        <end position="58"/>
    </location>
</feature>
<keyword evidence="9 12" id="KW-0472">Membrane</keyword>
<comment type="subcellular location">
    <subcellularLocation>
        <location evidence="1">Cell membrane</location>
        <topology evidence="1">Multi-pass membrane protein</topology>
    </subcellularLocation>
</comment>
<keyword evidence="11" id="KW-1208">Phospholipid metabolism</keyword>
<evidence type="ECO:0000256" key="5">
    <source>
        <dbReference type="ARBA" id="ARBA00022692"/>
    </source>
</evidence>
<dbReference type="GO" id="GO:0004605">
    <property type="term" value="F:phosphatidate cytidylyltransferase activity"/>
    <property type="evidence" value="ECO:0007669"/>
    <property type="project" value="UniProtKB-EC"/>
</dbReference>
<name>A0A1W1E4R3_9ZZZZ</name>
<evidence type="ECO:0000256" key="7">
    <source>
        <dbReference type="ARBA" id="ARBA00022989"/>
    </source>
</evidence>
<evidence type="ECO:0000256" key="2">
    <source>
        <dbReference type="ARBA" id="ARBA00022475"/>
    </source>
</evidence>
<evidence type="ECO:0000256" key="3">
    <source>
        <dbReference type="ARBA" id="ARBA00022516"/>
    </source>
</evidence>
<keyword evidence="8" id="KW-0443">Lipid metabolism</keyword>
<evidence type="ECO:0000256" key="4">
    <source>
        <dbReference type="ARBA" id="ARBA00022679"/>
    </source>
</evidence>
<dbReference type="EMBL" id="FPIA01000105">
    <property type="protein sequence ID" value="SFV88940.1"/>
    <property type="molecule type" value="Genomic_DNA"/>
</dbReference>
<dbReference type="PANTHER" id="PTHR46382:SF1">
    <property type="entry name" value="PHOSPHATIDATE CYTIDYLYLTRANSFERASE"/>
    <property type="match status" value="1"/>
</dbReference>
<dbReference type="PANTHER" id="PTHR46382">
    <property type="entry name" value="PHOSPHATIDATE CYTIDYLYLTRANSFERASE"/>
    <property type="match status" value="1"/>
</dbReference>
<keyword evidence="3" id="KW-0444">Lipid biosynthesis</keyword>